<dbReference type="PANTHER" id="PTHR43646:SF2">
    <property type="entry name" value="GLYCOSYLTRANSFERASE 2-LIKE DOMAIN-CONTAINING PROTEIN"/>
    <property type="match status" value="1"/>
</dbReference>
<dbReference type="NCBIfam" id="TIGR04283">
    <property type="entry name" value="glyco_like_mftF"/>
    <property type="match status" value="1"/>
</dbReference>
<sequence>MPALNEAEGIGATLVSVARQRPPFEVLVADGGSTDGTPEAVARAMPEARVLRTGRGRAAQMNAGAAEASGEILLFLHADTHLPEGALDAAREALQADGVAGGCFMTRFAGPGAESGWMRLWESPLWMRWWRFAFGDRAPFCTRETFRAIGGFRAQPLFEDLDFVRDLRARGRWVFLPLAVQTSARRYGERGALVQQLRNFSLWTAWNAGVSPERLARFYPTHRPASPEASGEG</sequence>
<dbReference type="GO" id="GO:0016757">
    <property type="term" value="F:glycosyltransferase activity"/>
    <property type="evidence" value="ECO:0007669"/>
    <property type="project" value="UniProtKB-KW"/>
</dbReference>
<organism evidence="7 8">
    <name type="scientific">Rubricoccus marinus</name>
    <dbReference type="NCBI Taxonomy" id="716817"/>
    <lineage>
        <taxon>Bacteria</taxon>
        <taxon>Pseudomonadati</taxon>
        <taxon>Rhodothermota</taxon>
        <taxon>Rhodothermia</taxon>
        <taxon>Rhodothermales</taxon>
        <taxon>Rubricoccaceae</taxon>
        <taxon>Rubricoccus</taxon>
    </lineage>
</organism>
<feature type="domain" description="Glycosyltransferase 2-like" evidence="6">
    <location>
        <begin position="1"/>
        <end position="153"/>
    </location>
</feature>
<keyword evidence="4" id="KW-0808">Transferase</keyword>
<evidence type="ECO:0000256" key="3">
    <source>
        <dbReference type="ARBA" id="ARBA00022676"/>
    </source>
</evidence>
<comment type="subcellular location">
    <subcellularLocation>
        <location evidence="1">Cell membrane</location>
    </subcellularLocation>
</comment>
<keyword evidence="2" id="KW-1003">Cell membrane</keyword>
<evidence type="ECO:0000256" key="4">
    <source>
        <dbReference type="ARBA" id="ARBA00022679"/>
    </source>
</evidence>
<dbReference type="EMBL" id="MQWB01000001">
    <property type="protein sequence ID" value="OZC04715.1"/>
    <property type="molecule type" value="Genomic_DNA"/>
</dbReference>
<dbReference type="Gene3D" id="3.90.550.10">
    <property type="entry name" value="Spore Coat Polysaccharide Biosynthesis Protein SpsA, Chain A"/>
    <property type="match status" value="1"/>
</dbReference>
<evidence type="ECO:0000256" key="1">
    <source>
        <dbReference type="ARBA" id="ARBA00004236"/>
    </source>
</evidence>
<dbReference type="Proteomes" id="UP000216446">
    <property type="component" value="Unassembled WGS sequence"/>
</dbReference>
<proteinExistence type="predicted"/>
<dbReference type="Pfam" id="PF00535">
    <property type="entry name" value="Glycos_transf_2"/>
    <property type="match status" value="1"/>
</dbReference>
<keyword evidence="5" id="KW-0472">Membrane</keyword>
<name>A0A259U3Y7_9BACT</name>
<accession>A0A259U3Y7</accession>
<keyword evidence="8" id="KW-1185">Reference proteome</keyword>
<evidence type="ECO:0000313" key="8">
    <source>
        <dbReference type="Proteomes" id="UP000216446"/>
    </source>
</evidence>
<evidence type="ECO:0000256" key="2">
    <source>
        <dbReference type="ARBA" id="ARBA00022475"/>
    </source>
</evidence>
<dbReference type="PANTHER" id="PTHR43646">
    <property type="entry name" value="GLYCOSYLTRANSFERASE"/>
    <property type="match status" value="1"/>
</dbReference>
<dbReference type="SUPFAM" id="SSF53448">
    <property type="entry name" value="Nucleotide-diphospho-sugar transferases"/>
    <property type="match status" value="1"/>
</dbReference>
<dbReference type="AlphaFoldDB" id="A0A259U3Y7"/>
<comment type="caution">
    <text evidence="7">The sequence shown here is derived from an EMBL/GenBank/DDBJ whole genome shotgun (WGS) entry which is preliminary data.</text>
</comment>
<keyword evidence="3" id="KW-0328">Glycosyltransferase</keyword>
<dbReference type="CDD" id="cd02522">
    <property type="entry name" value="GT_2_like_a"/>
    <property type="match status" value="1"/>
</dbReference>
<dbReference type="GO" id="GO:0005886">
    <property type="term" value="C:plasma membrane"/>
    <property type="evidence" value="ECO:0007669"/>
    <property type="project" value="UniProtKB-SubCell"/>
</dbReference>
<dbReference type="InterPro" id="IPR001173">
    <property type="entry name" value="Glyco_trans_2-like"/>
</dbReference>
<gene>
    <name evidence="7" type="ORF">BSZ36_11985</name>
</gene>
<evidence type="ECO:0000256" key="5">
    <source>
        <dbReference type="ARBA" id="ARBA00023136"/>
    </source>
</evidence>
<evidence type="ECO:0000313" key="7">
    <source>
        <dbReference type="EMBL" id="OZC04715.1"/>
    </source>
</evidence>
<dbReference type="InterPro" id="IPR029044">
    <property type="entry name" value="Nucleotide-diphossugar_trans"/>
</dbReference>
<dbReference type="InterPro" id="IPR026461">
    <property type="entry name" value="Trfase_2_rSAM/seldom_assoc"/>
</dbReference>
<reference evidence="7 8" key="1">
    <citation type="submission" date="2016-11" db="EMBL/GenBank/DDBJ databases">
        <title>Study of marine rhodopsin-containing bacteria.</title>
        <authorList>
            <person name="Yoshizawa S."/>
            <person name="Kumagai Y."/>
            <person name="Kogure K."/>
        </authorList>
    </citation>
    <scope>NUCLEOTIDE SEQUENCE [LARGE SCALE GENOMIC DNA]</scope>
    <source>
        <strain evidence="7 8">SG-29</strain>
    </source>
</reference>
<dbReference type="InParanoid" id="A0A259U3Y7"/>
<protein>
    <recommendedName>
        <fullName evidence="6">Glycosyltransferase 2-like domain-containing protein</fullName>
    </recommendedName>
</protein>
<evidence type="ECO:0000259" key="6">
    <source>
        <dbReference type="Pfam" id="PF00535"/>
    </source>
</evidence>